<comment type="subcellular location">
    <subcellularLocation>
        <location evidence="1">Cell membrane</location>
        <topology evidence="1">Multi-pass membrane protein</topology>
    </subcellularLocation>
</comment>
<dbReference type="InterPro" id="IPR020846">
    <property type="entry name" value="MFS_dom"/>
</dbReference>
<feature type="domain" description="Major facilitator superfamily (MFS) profile" evidence="7">
    <location>
        <begin position="2"/>
        <end position="382"/>
    </location>
</feature>
<dbReference type="GO" id="GO:0022857">
    <property type="term" value="F:transmembrane transporter activity"/>
    <property type="evidence" value="ECO:0007669"/>
    <property type="project" value="InterPro"/>
</dbReference>
<protein>
    <submittedName>
        <fullName evidence="8">MFS transporter</fullName>
    </submittedName>
</protein>
<dbReference type="SUPFAM" id="SSF103473">
    <property type="entry name" value="MFS general substrate transporter"/>
    <property type="match status" value="1"/>
</dbReference>
<evidence type="ECO:0000256" key="5">
    <source>
        <dbReference type="ARBA" id="ARBA00023136"/>
    </source>
</evidence>
<feature type="transmembrane region" description="Helical" evidence="6">
    <location>
        <begin position="188"/>
        <end position="213"/>
    </location>
</feature>
<feature type="transmembrane region" description="Helical" evidence="6">
    <location>
        <begin position="70"/>
        <end position="95"/>
    </location>
</feature>
<evidence type="ECO:0000259" key="7">
    <source>
        <dbReference type="PROSITE" id="PS50850"/>
    </source>
</evidence>
<dbReference type="PANTHER" id="PTHR43124:SF10">
    <property type="entry name" value="PURINE EFFLUX PUMP PBUE"/>
    <property type="match status" value="1"/>
</dbReference>
<keyword evidence="2" id="KW-1003">Cell membrane</keyword>
<keyword evidence="9" id="KW-1185">Reference proteome</keyword>
<feature type="transmembrane region" description="Helical" evidence="6">
    <location>
        <begin position="45"/>
        <end position="63"/>
    </location>
</feature>
<evidence type="ECO:0000313" key="9">
    <source>
        <dbReference type="Proteomes" id="UP000612855"/>
    </source>
</evidence>
<sequence length="388" mass="39331">MRFFALMFAPLCMTTGVFVFAGVLEPMADDLGVSVSVAGQLQSLFTIACALAGPLLAVVTGGFGRKRVLVLTLGFLAVMNAVSAMMTGFTGLAVARVISGAFGSLALPMASTIAVILVGPERRARALSIVYAGVSLAFVTGIPLGSTVGEAFGWQACFWLASGLCALGFLMVLVFVPKVPTPPAPPGNAFAAVLAWPTTGFLLVTLIAFTATFSSVGYIGPVVTRLTGLTGHGVGMIQMLSGLGSFLGLTLGTRLIETGARSPLVLLFCGTFLGQGLFAVGLILGMEGNAGLAIAAVSVLTGSTCLFGVAPVVQSRLADAAGPNATLAFALNGSMVYLGQGLGVVFGGAMLAGFGLEYVSTAGMMVAVLGVLLSLSLRRGRARVPLPH</sequence>
<evidence type="ECO:0000256" key="2">
    <source>
        <dbReference type="ARBA" id="ARBA00022475"/>
    </source>
</evidence>
<dbReference type="InterPro" id="IPR011701">
    <property type="entry name" value="MFS"/>
</dbReference>
<comment type="caution">
    <text evidence="8">The sequence shown here is derived from an EMBL/GenBank/DDBJ whole genome shotgun (WGS) entry which is preliminary data.</text>
</comment>
<dbReference type="EMBL" id="BMFJ01000002">
    <property type="protein sequence ID" value="GGE43255.1"/>
    <property type="molecule type" value="Genomic_DNA"/>
</dbReference>
<dbReference type="InterPro" id="IPR050189">
    <property type="entry name" value="MFS_Efflux_Transporters"/>
</dbReference>
<dbReference type="AlphaFoldDB" id="A0A917EJG8"/>
<feature type="transmembrane region" description="Helical" evidence="6">
    <location>
        <begin position="290"/>
        <end position="313"/>
    </location>
</feature>
<dbReference type="RefSeq" id="WP_188478944.1">
    <property type="nucleotide sequence ID" value="NZ_BMFJ01000002.1"/>
</dbReference>
<keyword evidence="3 6" id="KW-0812">Transmembrane</keyword>
<dbReference type="Proteomes" id="UP000612855">
    <property type="component" value="Unassembled WGS sequence"/>
</dbReference>
<dbReference type="Pfam" id="PF07690">
    <property type="entry name" value="MFS_1"/>
    <property type="match status" value="1"/>
</dbReference>
<reference evidence="9" key="1">
    <citation type="journal article" date="2019" name="Int. J. Syst. Evol. Microbiol.">
        <title>The Global Catalogue of Microorganisms (GCM) 10K type strain sequencing project: providing services to taxonomists for standard genome sequencing and annotation.</title>
        <authorList>
            <consortium name="The Broad Institute Genomics Platform"/>
            <consortium name="The Broad Institute Genome Sequencing Center for Infectious Disease"/>
            <person name="Wu L."/>
            <person name="Ma J."/>
        </authorList>
    </citation>
    <scope>NUCLEOTIDE SEQUENCE [LARGE SCALE GENOMIC DNA]</scope>
    <source>
        <strain evidence="9">CGMCC 1.12664</strain>
    </source>
</reference>
<accession>A0A917EJG8</accession>
<keyword evidence="5 6" id="KW-0472">Membrane</keyword>
<organism evidence="8 9">
    <name type="scientific">Primorskyibacter flagellatus</name>
    <dbReference type="NCBI Taxonomy" id="1387277"/>
    <lineage>
        <taxon>Bacteria</taxon>
        <taxon>Pseudomonadati</taxon>
        <taxon>Pseudomonadota</taxon>
        <taxon>Alphaproteobacteria</taxon>
        <taxon>Rhodobacterales</taxon>
        <taxon>Roseobacteraceae</taxon>
        <taxon>Primorskyibacter</taxon>
    </lineage>
</organism>
<evidence type="ECO:0000256" key="4">
    <source>
        <dbReference type="ARBA" id="ARBA00022989"/>
    </source>
</evidence>
<dbReference type="Gene3D" id="1.20.1250.20">
    <property type="entry name" value="MFS general substrate transporter like domains"/>
    <property type="match status" value="1"/>
</dbReference>
<feature type="transmembrane region" description="Helical" evidence="6">
    <location>
        <begin position="101"/>
        <end position="119"/>
    </location>
</feature>
<evidence type="ECO:0000256" key="3">
    <source>
        <dbReference type="ARBA" id="ARBA00022692"/>
    </source>
</evidence>
<feature type="transmembrane region" description="Helical" evidence="6">
    <location>
        <begin position="152"/>
        <end position="176"/>
    </location>
</feature>
<evidence type="ECO:0000313" key="8">
    <source>
        <dbReference type="EMBL" id="GGE43255.1"/>
    </source>
</evidence>
<keyword evidence="4 6" id="KW-1133">Transmembrane helix</keyword>
<feature type="transmembrane region" description="Helical" evidence="6">
    <location>
        <begin position="126"/>
        <end position="146"/>
    </location>
</feature>
<name>A0A917EJG8_9RHOB</name>
<feature type="transmembrane region" description="Helical" evidence="6">
    <location>
        <begin position="325"/>
        <end position="352"/>
    </location>
</feature>
<feature type="transmembrane region" description="Helical" evidence="6">
    <location>
        <begin position="233"/>
        <end position="252"/>
    </location>
</feature>
<gene>
    <name evidence="8" type="ORF">GCM10011360_33280</name>
</gene>
<evidence type="ECO:0000256" key="1">
    <source>
        <dbReference type="ARBA" id="ARBA00004651"/>
    </source>
</evidence>
<feature type="transmembrane region" description="Helical" evidence="6">
    <location>
        <begin position="264"/>
        <end position="284"/>
    </location>
</feature>
<proteinExistence type="predicted"/>
<dbReference type="PANTHER" id="PTHR43124">
    <property type="entry name" value="PURINE EFFLUX PUMP PBUE"/>
    <property type="match status" value="1"/>
</dbReference>
<dbReference type="GO" id="GO:0005886">
    <property type="term" value="C:plasma membrane"/>
    <property type="evidence" value="ECO:0007669"/>
    <property type="project" value="UniProtKB-SubCell"/>
</dbReference>
<feature type="transmembrane region" description="Helical" evidence="6">
    <location>
        <begin position="358"/>
        <end position="377"/>
    </location>
</feature>
<dbReference type="PROSITE" id="PS50850">
    <property type="entry name" value="MFS"/>
    <property type="match status" value="1"/>
</dbReference>
<evidence type="ECO:0000256" key="6">
    <source>
        <dbReference type="SAM" id="Phobius"/>
    </source>
</evidence>
<dbReference type="InterPro" id="IPR036259">
    <property type="entry name" value="MFS_trans_sf"/>
</dbReference>